<evidence type="ECO:0000313" key="1">
    <source>
        <dbReference type="EMBL" id="SOC79566.1"/>
    </source>
</evidence>
<dbReference type="Proteomes" id="UP000219193">
    <property type="component" value="Unassembled WGS sequence"/>
</dbReference>
<reference evidence="2" key="1">
    <citation type="submission" date="2017-09" db="EMBL/GenBank/DDBJ databases">
        <authorList>
            <person name="Varghese N."/>
            <person name="Submissions S."/>
        </authorList>
    </citation>
    <scope>NUCLEOTIDE SEQUENCE [LARGE SCALE GENOMIC DNA]</scope>
    <source>
        <strain evidence="2">CGMCC 1.12641</strain>
    </source>
</reference>
<dbReference type="OrthoDB" id="1049592at2"/>
<dbReference type="AlphaFoldDB" id="A0A285X3I5"/>
<protein>
    <recommendedName>
        <fullName evidence="3">DUF2892 domain-containing protein</fullName>
    </recommendedName>
</protein>
<name>A0A285X3I5_9FLAO</name>
<evidence type="ECO:0000313" key="2">
    <source>
        <dbReference type="Proteomes" id="UP000219193"/>
    </source>
</evidence>
<accession>A0A285X3I5</accession>
<evidence type="ECO:0008006" key="3">
    <source>
        <dbReference type="Google" id="ProtNLM"/>
    </source>
</evidence>
<sequence>MSNRIFNNWTWTRVAYLFIGMWVIIQSGFEGQWIGVLLGAWPAAMGLFGLGCAAGNCATGNCEVKPDADHKD</sequence>
<proteinExistence type="predicted"/>
<dbReference type="EMBL" id="OCMF01000001">
    <property type="protein sequence ID" value="SOC79566.1"/>
    <property type="molecule type" value="Genomic_DNA"/>
</dbReference>
<keyword evidence="2" id="KW-1185">Reference proteome</keyword>
<dbReference type="RefSeq" id="WP_097055291.1">
    <property type="nucleotide sequence ID" value="NZ_OCMF01000001.1"/>
</dbReference>
<gene>
    <name evidence="1" type="ORF">SAMN06296241_1095</name>
</gene>
<organism evidence="1 2">
    <name type="scientific">Salinimicrobium sediminis</name>
    <dbReference type="NCBI Taxonomy" id="1343891"/>
    <lineage>
        <taxon>Bacteria</taxon>
        <taxon>Pseudomonadati</taxon>
        <taxon>Bacteroidota</taxon>
        <taxon>Flavobacteriia</taxon>
        <taxon>Flavobacteriales</taxon>
        <taxon>Flavobacteriaceae</taxon>
        <taxon>Salinimicrobium</taxon>
    </lineage>
</organism>